<dbReference type="AlphaFoldDB" id="A0A0D0JH54"/>
<evidence type="ECO:0000256" key="4">
    <source>
        <dbReference type="SAM" id="SignalP"/>
    </source>
</evidence>
<dbReference type="PANTHER" id="PTHR34596:SF2">
    <property type="entry name" value="CHITOPORIN"/>
    <property type="match status" value="1"/>
</dbReference>
<keyword evidence="3 4" id="KW-0732">Signal</keyword>
<dbReference type="GO" id="GO:0015288">
    <property type="term" value="F:porin activity"/>
    <property type="evidence" value="ECO:0007669"/>
    <property type="project" value="TreeGrafter"/>
</dbReference>
<keyword evidence="2" id="KW-0813">Transport</keyword>
<sequence>MKVQRTGLSLMALSASVLAISTAQASQAESKGFLEDSTLDLLTRNVYWHMDRHATGAQDNREWGQGFHLNYSSGYTQGTVGFGADLNAYMGIKLDSGRGRSGSGLLPVDSATSRADDEFGSLGGAVKMRLSNSELKYGQLRPYNPVIAVADARLVPATATGFQLTSAEIDGLIIDAGHFTSSRDFNQAGSRDGFYSTYAPGAEGGNVDYLGASWLASDALSFSAYASRYEDLWRQYYGNAIYNLPLSDEQALNVDFNIYRTLDEGKSVAGDIDVTAWSLATAYSVGAHTFTIAHQRVHGDQPFDYLTLGGGGAQDSIYLANSSQLVDFNGPGERSWRATYAMDLASYGVPGLSFYVSYIRGDNVDGSKMDASSPYAYYADNEKHWERDVNVQYVVQSGAAKDLKFRLRQATHRISGTSDVDSDQVRFIVEYPLSVL</sequence>
<evidence type="ECO:0000256" key="2">
    <source>
        <dbReference type="ARBA" id="ARBA00022448"/>
    </source>
</evidence>
<dbReference type="Proteomes" id="UP000032068">
    <property type="component" value="Unassembled WGS sequence"/>
</dbReference>
<dbReference type="EMBL" id="JXQW01000006">
    <property type="protein sequence ID" value="KIQ05297.1"/>
    <property type="molecule type" value="Genomic_DNA"/>
</dbReference>
<evidence type="ECO:0000313" key="6">
    <source>
        <dbReference type="Proteomes" id="UP000032068"/>
    </source>
</evidence>
<gene>
    <name evidence="5" type="ORF">RU08_03645</name>
</gene>
<comment type="caution">
    <text evidence="5">The sequence shown here is derived from an EMBL/GenBank/DDBJ whole genome shotgun (WGS) entry which is preliminary data.</text>
</comment>
<evidence type="ECO:0000313" key="5">
    <source>
        <dbReference type="EMBL" id="KIQ05297.1"/>
    </source>
</evidence>
<proteinExistence type="inferred from homology"/>
<comment type="similarity">
    <text evidence="1">Belongs to the outer membrane porin (Opr) (TC 1.B.25) family.</text>
</comment>
<dbReference type="Pfam" id="PF03573">
    <property type="entry name" value="OprD"/>
    <property type="match status" value="1"/>
</dbReference>
<evidence type="ECO:0000256" key="1">
    <source>
        <dbReference type="ARBA" id="ARBA00009075"/>
    </source>
</evidence>
<feature type="signal peptide" evidence="4">
    <location>
        <begin position="1"/>
        <end position="25"/>
    </location>
</feature>
<dbReference type="OrthoDB" id="6759120at2"/>
<evidence type="ECO:0000256" key="3">
    <source>
        <dbReference type="ARBA" id="ARBA00022729"/>
    </source>
</evidence>
<feature type="chain" id="PRO_5002225368" evidence="4">
    <location>
        <begin position="26"/>
        <end position="436"/>
    </location>
</feature>
<accession>A0A0D0JH54</accession>
<dbReference type="RefSeq" id="WP_042552444.1">
    <property type="nucleotide sequence ID" value="NZ_JXQW01000006.1"/>
</dbReference>
<dbReference type="Gene3D" id="2.40.160.10">
    <property type="entry name" value="Porin"/>
    <property type="match status" value="1"/>
</dbReference>
<dbReference type="PANTHER" id="PTHR34596">
    <property type="entry name" value="CHITOPORIN"/>
    <property type="match status" value="1"/>
</dbReference>
<dbReference type="GO" id="GO:0016020">
    <property type="term" value="C:membrane"/>
    <property type="evidence" value="ECO:0007669"/>
    <property type="project" value="InterPro"/>
</dbReference>
<organism evidence="5 6">
    <name type="scientific">Pseudomonas fulva</name>
    <dbReference type="NCBI Taxonomy" id="47880"/>
    <lineage>
        <taxon>Bacteria</taxon>
        <taxon>Pseudomonadati</taxon>
        <taxon>Pseudomonadota</taxon>
        <taxon>Gammaproteobacteria</taxon>
        <taxon>Pseudomonadales</taxon>
        <taxon>Pseudomonadaceae</taxon>
        <taxon>Pseudomonas</taxon>
    </lineage>
</organism>
<dbReference type="InterPro" id="IPR005318">
    <property type="entry name" value="OM_porin_bac"/>
</dbReference>
<name>A0A0D0JH54_9PSED</name>
<reference evidence="5 6" key="1">
    <citation type="submission" date="2014-12" db="EMBL/GenBank/DDBJ databases">
        <title>16Stimator: statistical estimation of ribosomal gene copy numbers from draft genome assemblies.</title>
        <authorList>
            <person name="Perisin M.A."/>
            <person name="Vetter M."/>
            <person name="Gilbert J.A."/>
            <person name="Bergelson J."/>
        </authorList>
    </citation>
    <scope>NUCLEOTIDE SEQUENCE [LARGE SCALE GENOMIC DNA]</scope>
    <source>
        <strain evidence="5 6">MEJ086</strain>
    </source>
</reference>
<dbReference type="InterPro" id="IPR023614">
    <property type="entry name" value="Porin_dom_sf"/>
</dbReference>
<protein>
    <submittedName>
        <fullName evidence="5">Porin</fullName>
    </submittedName>
</protein>